<keyword evidence="2" id="KW-1185">Reference proteome</keyword>
<dbReference type="SUPFAM" id="SSF53335">
    <property type="entry name" value="S-adenosyl-L-methionine-dependent methyltransferases"/>
    <property type="match status" value="1"/>
</dbReference>
<dbReference type="Proteomes" id="UP001500967">
    <property type="component" value="Unassembled WGS sequence"/>
</dbReference>
<proteinExistence type="predicted"/>
<protein>
    <recommendedName>
        <fullName evidence="3">Class I SAM-dependent methyltransferase</fullName>
    </recommendedName>
</protein>
<name>A0ABN0TV74_9ACTN</name>
<dbReference type="RefSeq" id="WP_344648031.1">
    <property type="nucleotide sequence ID" value="NZ_BAAAGX010000006.1"/>
</dbReference>
<evidence type="ECO:0008006" key="3">
    <source>
        <dbReference type="Google" id="ProtNLM"/>
    </source>
</evidence>
<reference evidence="1 2" key="1">
    <citation type="journal article" date="2019" name="Int. J. Syst. Evol. Microbiol.">
        <title>The Global Catalogue of Microorganisms (GCM) 10K type strain sequencing project: providing services to taxonomists for standard genome sequencing and annotation.</title>
        <authorList>
            <consortium name="The Broad Institute Genomics Platform"/>
            <consortium name="The Broad Institute Genome Sequencing Center for Infectious Disease"/>
            <person name="Wu L."/>
            <person name="Ma J."/>
        </authorList>
    </citation>
    <scope>NUCLEOTIDE SEQUENCE [LARGE SCALE GENOMIC DNA]</scope>
    <source>
        <strain evidence="1 2">JCM 10425</strain>
    </source>
</reference>
<comment type="caution">
    <text evidence="1">The sequence shown here is derived from an EMBL/GenBank/DDBJ whole genome shotgun (WGS) entry which is preliminary data.</text>
</comment>
<accession>A0ABN0TV74</accession>
<dbReference type="EMBL" id="BAAAGX010000006">
    <property type="protein sequence ID" value="GAA0231022.1"/>
    <property type="molecule type" value="Genomic_DNA"/>
</dbReference>
<sequence length="277" mass="29703">MKRAPRLAAGRARALGLPTRGTTNPNRLRRMDRWLVDTQPLPPSALVVDLGYGSSPVTTVELYGRLRARRPDVRVVGLELDAERVAAAADAAAPPGLTFRRGGFELAGLRPAVVRAANVLRQYDEAAAADAWRTLGRGLAPGGLLIDGTCDELGRIGGWVALGPEGPRTLTFAVRVASLDRPSTLAERLPKALIHRNVPGERVHALLVAFDAAWDAAAPMAPFGPRQRWVAAVQGLAAEGWPVLDGVRRWRLGELTLPWESVAPLAELDADQARLGD</sequence>
<evidence type="ECO:0000313" key="2">
    <source>
        <dbReference type="Proteomes" id="UP001500967"/>
    </source>
</evidence>
<organism evidence="1 2">
    <name type="scientific">Cryptosporangium japonicum</name>
    <dbReference type="NCBI Taxonomy" id="80872"/>
    <lineage>
        <taxon>Bacteria</taxon>
        <taxon>Bacillati</taxon>
        <taxon>Actinomycetota</taxon>
        <taxon>Actinomycetes</taxon>
        <taxon>Cryptosporangiales</taxon>
        <taxon>Cryptosporangiaceae</taxon>
        <taxon>Cryptosporangium</taxon>
    </lineage>
</organism>
<dbReference type="InterPro" id="IPR029063">
    <property type="entry name" value="SAM-dependent_MTases_sf"/>
</dbReference>
<gene>
    <name evidence="1" type="ORF">GCM10009539_15550</name>
</gene>
<dbReference type="Gene3D" id="3.40.50.150">
    <property type="entry name" value="Vaccinia Virus protein VP39"/>
    <property type="match status" value="1"/>
</dbReference>
<evidence type="ECO:0000313" key="1">
    <source>
        <dbReference type="EMBL" id="GAA0231022.1"/>
    </source>
</evidence>